<dbReference type="AlphaFoldDB" id="E1RBT8"/>
<organism evidence="2 3">
    <name type="scientific">Sediminispirochaeta smaragdinae (strain DSM 11293 / JCM 15392 / SEBR 4228)</name>
    <name type="common">Spirochaeta smaragdinae</name>
    <dbReference type="NCBI Taxonomy" id="573413"/>
    <lineage>
        <taxon>Bacteria</taxon>
        <taxon>Pseudomonadati</taxon>
        <taxon>Spirochaetota</taxon>
        <taxon>Spirochaetia</taxon>
        <taxon>Spirochaetales</taxon>
        <taxon>Spirochaetaceae</taxon>
        <taxon>Sediminispirochaeta</taxon>
    </lineage>
</organism>
<dbReference type="KEGG" id="ssm:Spirs_0678"/>
<accession>E1RBT8</accession>
<gene>
    <name evidence="2" type="ordered locus">Spirs_0678</name>
</gene>
<dbReference type="InterPro" id="IPR058240">
    <property type="entry name" value="rSAM_sf"/>
</dbReference>
<dbReference type="InterPro" id="IPR013785">
    <property type="entry name" value="Aldolase_TIM"/>
</dbReference>
<dbReference type="InterPro" id="IPR023885">
    <property type="entry name" value="4Fe4S-binding_SPASM_dom"/>
</dbReference>
<evidence type="ECO:0000313" key="2">
    <source>
        <dbReference type="EMBL" id="ADK79818.1"/>
    </source>
</evidence>
<dbReference type="Gene3D" id="3.20.20.70">
    <property type="entry name" value="Aldolase class I"/>
    <property type="match status" value="1"/>
</dbReference>
<keyword evidence="3" id="KW-1185">Reference proteome</keyword>
<dbReference type="CDD" id="cd21109">
    <property type="entry name" value="SPASM"/>
    <property type="match status" value="1"/>
</dbReference>
<reference evidence="2 3" key="1">
    <citation type="journal article" date="2010" name="Stand. Genomic Sci.">
        <title>Complete genome sequence of Spirochaeta smaragdinae type strain (SEBR 4228).</title>
        <authorList>
            <person name="Mavromatis K."/>
            <person name="Yasawong M."/>
            <person name="Chertkov O."/>
            <person name="Lapidus A."/>
            <person name="Lucas S."/>
            <person name="Nolan M."/>
            <person name="Del Rio T.G."/>
            <person name="Tice H."/>
            <person name="Cheng J.F."/>
            <person name="Pitluck S."/>
            <person name="Liolios K."/>
            <person name="Ivanova N."/>
            <person name="Tapia R."/>
            <person name="Han C."/>
            <person name="Bruce D."/>
            <person name="Goodwin L."/>
            <person name="Pati A."/>
            <person name="Chen A."/>
            <person name="Palaniappan K."/>
            <person name="Land M."/>
            <person name="Hauser L."/>
            <person name="Chang Y.J."/>
            <person name="Jeffries C.D."/>
            <person name="Detter J.C."/>
            <person name="Rohde M."/>
            <person name="Brambilla E."/>
            <person name="Spring S."/>
            <person name="Goker M."/>
            <person name="Sikorski J."/>
            <person name="Woyke T."/>
            <person name="Bristow J."/>
            <person name="Eisen J.A."/>
            <person name="Markowitz V."/>
            <person name="Hugenholtz P."/>
            <person name="Klenk H.P."/>
            <person name="Kyrpides N.C."/>
        </authorList>
    </citation>
    <scope>NUCLEOTIDE SEQUENCE [LARGE SCALE GENOMIC DNA]</scope>
    <source>
        <strain evidence="3">DSM 11293 / JCM 15392 / SEBR 4228</strain>
    </source>
</reference>
<evidence type="ECO:0000259" key="1">
    <source>
        <dbReference type="Pfam" id="PF13186"/>
    </source>
</evidence>
<dbReference type="EMBL" id="CP002116">
    <property type="protein sequence ID" value="ADK79818.1"/>
    <property type="molecule type" value="Genomic_DNA"/>
</dbReference>
<dbReference type="STRING" id="573413.Spirs_0678"/>
<dbReference type="RefSeq" id="WP_013253282.1">
    <property type="nucleotide sequence ID" value="NC_014364.1"/>
</dbReference>
<dbReference type="Proteomes" id="UP000002318">
    <property type="component" value="Chromosome"/>
</dbReference>
<sequence length="312" mass="36472">MRFNYNSAEIEEFRKFAESLDLTFTTFPGFAEPEKGTIVHPFDKKEVIVTPNNLRNRNFLNPCTLLFDSIPIDCKGNVYLCCDEGNYNIYKIGNFLEMDFSEIMLRRLFHPQCRICNKAERTKNEKYDDFRRPFKTDDISRITQWFENTLYNVDNGTFVSNVESFDYEDSFRIKRVITFTPEEFVGEHIGKRNIEGIKQAGESVYFTAVNTDPILILPELLLDVESFIIVSLDIAVSSATFIQLFYKTILDESYNEKNSIRLRLNSGRQHVYFNLEKIKAVGQLRIDPGAVKGMYCIHNIEIRRYDTRDPIL</sequence>
<proteinExistence type="predicted"/>
<protein>
    <recommendedName>
        <fullName evidence="1">4Fe4S-binding SPASM domain-containing protein</fullName>
    </recommendedName>
</protein>
<dbReference type="Pfam" id="PF13186">
    <property type="entry name" value="SPASM"/>
    <property type="match status" value="1"/>
</dbReference>
<dbReference type="SUPFAM" id="SSF102114">
    <property type="entry name" value="Radical SAM enzymes"/>
    <property type="match status" value="1"/>
</dbReference>
<evidence type="ECO:0000313" key="3">
    <source>
        <dbReference type="Proteomes" id="UP000002318"/>
    </source>
</evidence>
<dbReference type="OrthoDB" id="10018499at2"/>
<dbReference type="HOGENOM" id="CLU_891122_0_0_12"/>
<name>E1RBT8_SEDSS</name>
<feature type="domain" description="4Fe4S-binding SPASM" evidence="1">
    <location>
        <begin position="63"/>
        <end position="104"/>
    </location>
</feature>